<keyword evidence="2" id="KW-0812">Transmembrane</keyword>
<keyword evidence="2" id="KW-0472">Membrane</keyword>
<evidence type="ECO:0000256" key="1">
    <source>
        <dbReference type="SAM" id="MobiDB-lite"/>
    </source>
</evidence>
<evidence type="ECO:0000313" key="3">
    <source>
        <dbReference type="EMBL" id="MDQ1108640.1"/>
    </source>
</evidence>
<dbReference type="EMBL" id="JAUTAS010000001">
    <property type="protein sequence ID" value="MDQ1108640.1"/>
    <property type="molecule type" value="Genomic_DNA"/>
</dbReference>
<dbReference type="Proteomes" id="UP001226084">
    <property type="component" value="Unassembled WGS sequence"/>
</dbReference>
<feature type="transmembrane region" description="Helical" evidence="2">
    <location>
        <begin position="12"/>
        <end position="31"/>
    </location>
</feature>
<feature type="region of interest" description="Disordered" evidence="1">
    <location>
        <begin position="215"/>
        <end position="235"/>
    </location>
</feature>
<organism evidence="3 4">
    <name type="scientific">Stenotrophomonas rhizophila</name>
    <dbReference type="NCBI Taxonomy" id="216778"/>
    <lineage>
        <taxon>Bacteria</taxon>
        <taxon>Pseudomonadati</taxon>
        <taxon>Pseudomonadota</taxon>
        <taxon>Gammaproteobacteria</taxon>
        <taxon>Lysobacterales</taxon>
        <taxon>Lysobacteraceae</taxon>
        <taxon>Stenotrophomonas</taxon>
    </lineage>
</organism>
<evidence type="ECO:0000313" key="4">
    <source>
        <dbReference type="Proteomes" id="UP001226084"/>
    </source>
</evidence>
<evidence type="ECO:0000256" key="2">
    <source>
        <dbReference type="SAM" id="Phobius"/>
    </source>
</evidence>
<feature type="transmembrane region" description="Helical" evidence="2">
    <location>
        <begin position="51"/>
        <end position="70"/>
    </location>
</feature>
<comment type="caution">
    <text evidence="3">The sequence shown here is derived from an EMBL/GenBank/DDBJ whole genome shotgun (WGS) entry which is preliminary data.</text>
</comment>
<keyword evidence="2" id="KW-1133">Transmembrane helix</keyword>
<name>A0AAP5AJE1_9GAMM</name>
<gene>
    <name evidence="3" type="ORF">QE424_001799</name>
</gene>
<sequence>MSASDASTIERRDAAISAMVAAVLGAITMAMCLTGSRIPLKCYEAGNMADWVAALGTWAIGAAAVAIAWLTHRRQEDEVRSSRQEKLAARRKGLRLLQHSAEDCTWLQLGLNEQRSAGALSLEFLRNKLMAAIAIYTPIRFDLDGLDVSEDVLNATRKVRRSLVSVIKNSEMFLDEHTSEPFDEKKSEKLEWLIENTDSLAENARTLLAALEVELSPSSPLPRPAPWSAEARANT</sequence>
<accession>A0AAP5AJE1</accession>
<dbReference type="AlphaFoldDB" id="A0AAP5AJE1"/>
<reference evidence="3" key="1">
    <citation type="submission" date="2023-07" db="EMBL/GenBank/DDBJ databases">
        <title>Functional and genomic diversity of the sorghum phyllosphere microbiome.</title>
        <authorList>
            <person name="Shade A."/>
        </authorList>
    </citation>
    <scope>NUCLEOTIDE SEQUENCE</scope>
    <source>
        <strain evidence="3">SORGH_AS_0457</strain>
    </source>
</reference>
<proteinExistence type="predicted"/>
<protein>
    <submittedName>
        <fullName evidence="3">Uncharacterized protein</fullName>
    </submittedName>
</protein>